<proteinExistence type="predicted"/>
<sequence length="82" mass="9270">MSRYIPANAEPRALYLVEIAARPTLPGWPCGETLNKGDAPLLSRRRPPFSRWAYPGCAVAIPVDFRMRENHFLGRASRQGQF</sequence>
<dbReference type="Proteomes" id="UP000078090">
    <property type="component" value="Unassembled WGS sequence"/>
</dbReference>
<reference evidence="1 2" key="1">
    <citation type="submission" date="2016-03" db="EMBL/GenBank/DDBJ databases">
        <authorList>
            <person name="Ploux O."/>
        </authorList>
    </citation>
    <scope>NUCLEOTIDE SEQUENCE [LARGE SCALE GENOMIC DNA]</scope>
    <source>
        <strain evidence="1 2">R-45363</strain>
    </source>
</reference>
<dbReference type="AlphaFoldDB" id="A0A177MRF9"/>
<accession>A0A177MRF9</accession>
<dbReference type="EMBL" id="LUUG01000048">
    <property type="protein sequence ID" value="OAI08065.1"/>
    <property type="molecule type" value="Genomic_DNA"/>
</dbReference>
<gene>
    <name evidence="1" type="ORF">A1332_08350</name>
</gene>
<name>A0A177MRF9_METMH</name>
<evidence type="ECO:0000313" key="2">
    <source>
        <dbReference type="Proteomes" id="UP000078090"/>
    </source>
</evidence>
<evidence type="ECO:0000313" key="1">
    <source>
        <dbReference type="EMBL" id="OAI08065.1"/>
    </source>
</evidence>
<protein>
    <submittedName>
        <fullName evidence="1">Uncharacterized protein</fullName>
    </submittedName>
</protein>
<organism evidence="1 2">
    <name type="scientific">Methylomonas methanica</name>
    <dbReference type="NCBI Taxonomy" id="421"/>
    <lineage>
        <taxon>Bacteria</taxon>
        <taxon>Pseudomonadati</taxon>
        <taxon>Pseudomonadota</taxon>
        <taxon>Gammaproteobacteria</taxon>
        <taxon>Methylococcales</taxon>
        <taxon>Methylococcaceae</taxon>
        <taxon>Methylomonas</taxon>
    </lineage>
</organism>
<comment type="caution">
    <text evidence="1">The sequence shown here is derived from an EMBL/GenBank/DDBJ whole genome shotgun (WGS) entry which is preliminary data.</text>
</comment>